<evidence type="ECO:0000313" key="11">
    <source>
        <dbReference type="Proteomes" id="UP001596298"/>
    </source>
</evidence>
<organism evidence="10 11">
    <name type="scientific">Flexivirga alba</name>
    <dbReference type="NCBI Taxonomy" id="702742"/>
    <lineage>
        <taxon>Bacteria</taxon>
        <taxon>Bacillati</taxon>
        <taxon>Actinomycetota</taxon>
        <taxon>Actinomycetes</taxon>
        <taxon>Micrococcales</taxon>
        <taxon>Dermacoccaceae</taxon>
        <taxon>Flexivirga</taxon>
    </lineage>
</organism>
<evidence type="ECO:0000256" key="1">
    <source>
        <dbReference type="ARBA" id="ARBA00001917"/>
    </source>
</evidence>
<dbReference type="SUPFAM" id="SSF51395">
    <property type="entry name" value="FMN-linked oxidoreductases"/>
    <property type="match status" value="1"/>
</dbReference>
<dbReference type="PANTHER" id="PTHR42917:SF2">
    <property type="entry name" value="2,4-DIENOYL-COA REDUCTASE [(2E)-ENOYL-COA-PRODUCING]"/>
    <property type="match status" value="1"/>
</dbReference>
<gene>
    <name evidence="10" type="ORF">ACFQDH_01045</name>
</gene>
<comment type="cofactor">
    <cofactor evidence="1">
        <name>FMN</name>
        <dbReference type="ChEBI" id="CHEBI:58210"/>
    </cofactor>
</comment>
<dbReference type="Proteomes" id="UP001596298">
    <property type="component" value="Unassembled WGS sequence"/>
</dbReference>
<evidence type="ECO:0000256" key="8">
    <source>
        <dbReference type="ARBA" id="ARBA00023014"/>
    </source>
</evidence>
<keyword evidence="11" id="KW-1185">Reference proteome</keyword>
<dbReference type="InterPro" id="IPR051793">
    <property type="entry name" value="NADH:flavin_oxidoreductase"/>
</dbReference>
<evidence type="ECO:0000256" key="6">
    <source>
        <dbReference type="ARBA" id="ARBA00023002"/>
    </source>
</evidence>
<dbReference type="Gene3D" id="3.20.20.70">
    <property type="entry name" value="Aldolase class I"/>
    <property type="match status" value="1"/>
</dbReference>
<dbReference type="EMBL" id="JBHSWH010000001">
    <property type="protein sequence ID" value="MFC6703893.1"/>
    <property type="molecule type" value="Genomic_DNA"/>
</dbReference>
<evidence type="ECO:0000313" key="10">
    <source>
        <dbReference type="EMBL" id="MFC6703893.1"/>
    </source>
</evidence>
<comment type="cofactor">
    <cofactor evidence="2">
        <name>[4Fe-4S] cluster</name>
        <dbReference type="ChEBI" id="CHEBI:49883"/>
    </cofactor>
</comment>
<keyword evidence="6" id="KW-0560">Oxidoreductase</keyword>
<keyword evidence="8" id="KW-0411">Iron-sulfur</keyword>
<name>A0ABW2AAM0_9MICO</name>
<accession>A0ABW2AAM0</accession>
<keyword evidence="3" id="KW-0285">Flavoprotein</keyword>
<reference evidence="11" key="1">
    <citation type="journal article" date="2019" name="Int. J. Syst. Evol. Microbiol.">
        <title>The Global Catalogue of Microorganisms (GCM) 10K type strain sequencing project: providing services to taxonomists for standard genome sequencing and annotation.</title>
        <authorList>
            <consortium name="The Broad Institute Genomics Platform"/>
            <consortium name="The Broad Institute Genome Sequencing Center for Infectious Disease"/>
            <person name="Wu L."/>
            <person name="Ma J."/>
        </authorList>
    </citation>
    <scope>NUCLEOTIDE SEQUENCE [LARGE SCALE GENOMIC DNA]</scope>
    <source>
        <strain evidence="11">CCUG 58127</strain>
    </source>
</reference>
<protein>
    <recommendedName>
        <fullName evidence="9">NADH:flavin oxidoreductase/NADH oxidase N-terminal domain-containing protein</fullName>
    </recommendedName>
</protein>
<proteinExistence type="predicted"/>
<dbReference type="RefSeq" id="WP_382397645.1">
    <property type="nucleotide sequence ID" value="NZ_JBHSWH010000001.1"/>
</dbReference>
<dbReference type="InterPro" id="IPR013785">
    <property type="entry name" value="Aldolase_TIM"/>
</dbReference>
<feature type="domain" description="NADH:flavin oxidoreductase/NADH oxidase N-terminal" evidence="9">
    <location>
        <begin position="6"/>
        <end position="69"/>
    </location>
</feature>
<evidence type="ECO:0000259" key="9">
    <source>
        <dbReference type="Pfam" id="PF00724"/>
    </source>
</evidence>
<dbReference type="PANTHER" id="PTHR42917">
    <property type="entry name" value="2,4-DIENOYL-COA REDUCTASE"/>
    <property type="match status" value="1"/>
</dbReference>
<keyword evidence="4" id="KW-0288">FMN</keyword>
<keyword evidence="5" id="KW-0479">Metal-binding</keyword>
<evidence type="ECO:0000256" key="2">
    <source>
        <dbReference type="ARBA" id="ARBA00001966"/>
    </source>
</evidence>
<dbReference type="Pfam" id="PF00724">
    <property type="entry name" value="Oxidored_FMN"/>
    <property type="match status" value="1"/>
</dbReference>
<evidence type="ECO:0000256" key="7">
    <source>
        <dbReference type="ARBA" id="ARBA00023004"/>
    </source>
</evidence>
<dbReference type="InterPro" id="IPR001155">
    <property type="entry name" value="OxRdtase_FMN_N"/>
</dbReference>
<evidence type="ECO:0000256" key="5">
    <source>
        <dbReference type="ARBA" id="ARBA00022723"/>
    </source>
</evidence>
<evidence type="ECO:0000256" key="3">
    <source>
        <dbReference type="ARBA" id="ARBA00022630"/>
    </source>
</evidence>
<keyword evidence="7" id="KW-0408">Iron</keyword>
<sequence length="73" mass="7868">MAFDRLLEPIEIDGVPLANRVLMGSMHTGFEDRSKDFGRLAAYLAERAKGGTGLIVTGGFAPNVEGGCCRRVR</sequence>
<evidence type="ECO:0000256" key="4">
    <source>
        <dbReference type="ARBA" id="ARBA00022643"/>
    </source>
</evidence>
<comment type="caution">
    <text evidence="10">The sequence shown here is derived from an EMBL/GenBank/DDBJ whole genome shotgun (WGS) entry which is preliminary data.</text>
</comment>